<organism evidence="2 3">
    <name type="scientific">Pseudocercospora fijiensis (strain CIRAD86)</name>
    <name type="common">Black leaf streak disease fungus</name>
    <name type="synonym">Mycosphaerella fijiensis</name>
    <dbReference type="NCBI Taxonomy" id="383855"/>
    <lineage>
        <taxon>Eukaryota</taxon>
        <taxon>Fungi</taxon>
        <taxon>Dikarya</taxon>
        <taxon>Ascomycota</taxon>
        <taxon>Pezizomycotina</taxon>
        <taxon>Dothideomycetes</taxon>
        <taxon>Dothideomycetidae</taxon>
        <taxon>Mycosphaerellales</taxon>
        <taxon>Mycosphaerellaceae</taxon>
        <taxon>Pseudocercospora</taxon>
    </lineage>
</organism>
<protein>
    <submittedName>
        <fullName evidence="2">Uncharacterized protein</fullName>
    </submittedName>
</protein>
<dbReference type="EMBL" id="KB446565">
    <property type="protein sequence ID" value="EME77505.1"/>
    <property type="molecule type" value="Genomic_DNA"/>
</dbReference>
<dbReference type="VEuPathDB" id="FungiDB:MYCFIDRAFT_179749"/>
<dbReference type="Proteomes" id="UP000016932">
    <property type="component" value="Unassembled WGS sequence"/>
</dbReference>
<accession>M2YIA6</accession>
<evidence type="ECO:0000313" key="3">
    <source>
        <dbReference type="Proteomes" id="UP000016932"/>
    </source>
</evidence>
<dbReference type="AlphaFoldDB" id="M2YIA6"/>
<feature type="region of interest" description="Disordered" evidence="1">
    <location>
        <begin position="1"/>
        <end position="23"/>
    </location>
</feature>
<reference evidence="2 3" key="1">
    <citation type="journal article" date="2012" name="PLoS Pathog.">
        <title>Diverse lifestyles and strategies of plant pathogenesis encoded in the genomes of eighteen Dothideomycetes fungi.</title>
        <authorList>
            <person name="Ohm R.A."/>
            <person name="Feau N."/>
            <person name="Henrissat B."/>
            <person name="Schoch C.L."/>
            <person name="Horwitz B.A."/>
            <person name="Barry K.W."/>
            <person name="Condon B.J."/>
            <person name="Copeland A.C."/>
            <person name="Dhillon B."/>
            <person name="Glaser F."/>
            <person name="Hesse C.N."/>
            <person name="Kosti I."/>
            <person name="LaButti K."/>
            <person name="Lindquist E.A."/>
            <person name="Lucas S."/>
            <person name="Salamov A.A."/>
            <person name="Bradshaw R.E."/>
            <person name="Ciuffetti L."/>
            <person name="Hamelin R.C."/>
            <person name="Kema G.H.J."/>
            <person name="Lawrence C."/>
            <person name="Scott J.A."/>
            <person name="Spatafora J.W."/>
            <person name="Turgeon B.G."/>
            <person name="de Wit P.J.G.M."/>
            <person name="Zhong S."/>
            <person name="Goodwin S.B."/>
            <person name="Grigoriev I.V."/>
        </authorList>
    </citation>
    <scope>NUCLEOTIDE SEQUENCE [LARGE SCALE GENOMIC DNA]</scope>
    <source>
        <strain evidence="2 3">CIRAD86</strain>
    </source>
</reference>
<dbReference type="HOGENOM" id="CLU_1023509_0_0_1"/>
<evidence type="ECO:0000313" key="2">
    <source>
        <dbReference type="EMBL" id="EME77505.1"/>
    </source>
</evidence>
<keyword evidence="3" id="KW-1185">Reference proteome</keyword>
<name>M2YIA6_PSEFD</name>
<dbReference type="KEGG" id="pfj:MYCFIDRAFT_179749"/>
<sequence length="272" mass="29568">MLPAWEKETDNRPRRKGKEDRGELTGRKIAKRAGLCAAAAAATGFAVRATLGAEVSCYHVLLGLNTLVSNGSLRCGVGSALVSGLRYQINLITLMGRLEGVRARCRADVHNAPTFRAQWLRLSRASTTFICFLIQMGVIWTRAMASIQPGMSTTLYLLFAPDSHGSEFGARNGLHSAAHAGGVYGPRDNLFAIKDVCGGSELSRTRRPSRHEAAFEGNGHVGVGCGGSNWIRVSVSLRCSVRDVRIEGVATGEKWLLWLESKKQLLYQMKSH</sequence>
<dbReference type="GeneID" id="19334201"/>
<evidence type="ECO:0000256" key="1">
    <source>
        <dbReference type="SAM" id="MobiDB-lite"/>
    </source>
</evidence>
<gene>
    <name evidence="2" type="ORF">MYCFIDRAFT_179749</name>
</gene>
<dbReference type="RefSeq" id="XP_007931935.1">
    <property type="nucleotide sequence ID" value="XM_007933744.1"/>
</dbReference>
<proteinExistence type="predicted"/>